<evidence type="ECO:0000313" key="4">
    <source>
        <dbReference type="EMBL" id="OIQ87262.1"/>
    </source>
</evidence>
<dbReference type="EMBL" id="MLJW01000431">
    <property type="protein sequence ID" value="OIQ87262.1"/>
    <property type="molecule type" value="Genomic_DNA"/>
</dbReference>
<reference evidence="4" key="1">
    <citation type="submission" date="2016-10" db="EMBL/GenBank/DDBJ databases">
        <title>Sequence of Gallionella enrichment culture.</title>
        <authorList>
            <person name="Poehlein A."/>
            <person name="Muehling M."/>
            <person name="Daniel R."/>
        </authorList>
    </citation>
    <scope>NUCLEOTIDE SEQUENCE</scope>
</reference>
<organism evidence="4">
    <name type="scientific">mine drainage metagenome</name>
    <dbReference type="NCBI Taxonomy" id="410659"/>
    <lineage>
        <taxon>unclassified sequences</taxon>
        <taxon>metagenomes</taxon>
        <taxon>ecological metagenomes</taxon>
    </lineage>
</organism>
<comment type="caution">
    <text evidence="4">The sequence shown here is derived from an EMBL/GenBank/DDBJ whole genome shotgun (WGS) entry which is preliminary data.</text>
</comment>
<dbReference type="SUPFAM" id="SSF47188">
    <property type="entry name" value="Hemerythrin-like"/>
    <property type="match status" value="1"/>
</dbReference>
<sequence>MTADGIIWDDGMSVGDPGLDRDHRRIIDALNHIVALAAAARRKDAIDEAVHLSVLIAAHVERERLLLRRAGYPDLEGLERKQHDSLERIHELSKLLITDPEHALFIAQTMARAFAGYLTGAEADFSGYLQAMQTAEG</sequence>
<proteinExistence type="inferred from homology"/>
<dbReference type="GO" id="GO:0046872">
    <property type="term" value="F:metal ion binding"/>
    <property type="evidence" value="ECO:0007669"/>
    <property type="project" value="UniProtKB-KW"/>
</dbReference>
<protein>
    <submittedName>
        <fullName evidence="4">Bacteriohemerythrin</fullName>
    </submittedName>
</protein>
<dbReference type="AlphaFoldDB" id="A0A1J5QUB4"/>
<gene>
    <name evidence="4" type="ORF">GALL_308700</name>
</gene>
<name>A0A1J5QUB4_9ZZZZ</name>
<evidence type="ECO:0000256" key="1">
    <source>
        <dbReference type="ARBA" id="ARBA00010587"/>
    </source>
</evidence>
<keyword evidence="3" id="KW-0408">Iron</keyword>
<evidence type="ECO:0000256" key="2">
    <source>
        <dbReference type="ARBA" id="ARBA00022723"/>
    </source>
</evidence>
<dbReference type="Gene3D" id="1.20.120.50">
    <property type="entry name" value="Hemerythrin-like"/>
    <property type="match status" value="1"/>
</dbReference>
<comment type="similarity">
    <text evidence="1">Belongs to the hemerythrin family.</text>
</comment>
<keyword evidence="2" id="KW-0479">Metal-binding</keyword>
<evidence type="ECO:0000256" key="3">
    <source>
        <dbReference type="ARBA" id="ARBA00023004"/>
    </source>
</evidence>
<accession>A0A1J5QUB4</accession>
<dbReference type="InterPro" id="IPR035938">
    <property type="entry name" value="Hemerythrin-like_sf"/>
</dbReference>